<evidence type="ECO:0000313" key="2">
    <source>
        <dbReference type="EMBL" id="MBP2366114.1"/>
    </source>
</evidence>
<dbReference type="Proteomes" id="UP001519295">
    <property type="component" value="Unassembled WGS sequence"/>
</dbReference>
<keyword evidence="3" id="KW-1185">Reference proteome</keyword>
<proteinExistence type="predicted"/>
<sequence>MAEQAPRPAARVRRGSRRLRFACSGKGFVALVERAGQCLQFRITHDRSVTGGESRLFRMVAATGDAATHRWAAPGTQSRRGPLFVGSRNASSSITIPREVFRGRRPAQLVGSGPGWGTDSSPMQEASDAANASHDRRSWSAAFACRSLRSSTGDHPVSAPRQLPRQVSPLQRGSRSPAPGKTHDHALGGAASW</sequence>
<accession>A0ABS4VRB5</accession>
<name>A0ABS4VRB5_9PSEU</name>
<evidence type="ECO:0000313" key="3">
    <source>
        <dbReference type="Proteomes" id="UP001519295"/>
    </source>
</evidence>
<protein>
    <submittedName>
        <fullName evidence="2">Uncharacterized protein</fullName>
    </submittedName>
</protein>
<dbReference type="EMBL" id="JAGINU010000001">
    <property type="protein sequence ID" value="MBP2366114.1"/>
    <property type="molecule type" value="Genomic_DNA"/>
</dbReference>
<evidence type="ECO:0000256" key="1">
    <source>
        <dbReference type="SAM" id="MobiDB-lite"/>
    </source>
</evidence>
<feature type="region of interest" description="Disordered" evidence="1">
    <location>
        <begin position="103"/>
        <end position="134"/>
    </location>
</feature>
<gene>
    <name evidence="2" type="ORF">JOF36_001810</name>
</gene>
<feature type="region of interest" description="Disordered" evidence="1">
    <location>
        <begin position="150"/>
        <end position="193"/>
    </location>
</feature>
<reference evidence="2 3" key="1">
    <citation type="submission" date="2021-03" db="EMBL/GenBank/DDBJ databases">
        <title>Sequencing the genomes of 1000 actinobacteria strains.</title>
        <authorList>
            <person name="Klenk H.-P."/>
        </authorList>
    </citation>
    <scope>NUCLEOTIDE SEQUENCE [LARGE SCALE GENOMIC DNA]</scope>
    <source>
        <strain evidence="2 3">DSM 45256</strain>
    </source>
</reference>
<organism evidence="2 3">
    <name type="scientific">Pseudonocardia parietis</name>
    <dbReference type="NCBI Taxonomy" id="570936"/>
    <lineage>
        <taxon>Bacteria</taxon>
        <taxon>Bacillati</taxon>
        <taxon>Actinomycetota</taxon>
        <taxon>Actinomycetes</taxon>
        <taxon>Pseudonocardiales</taxon>
        <taxon>Pseudonocardiaceae</taxon>
        <taxon>Pseudonocardia</taxon>
    </lineage>
</organism>
<comment type="caution">
    <text evidence="2">The sequence shown here is derived from an EMBL/GenBank/DDBJ whole genome shotgun (WGS) entry which is preliminary data.</text>
</comment>